<organism evidence="3">
    <name type="scientific">Haemonchus placei</name>
    <name type="common">Barber's pole worm</name>
    <dbReference type="NCBI Taxonomy" id="6290"/>
    <lineage>
        <taxon>Eukaryota</taxon>
        <taxon>Metazoa</taxon>
        <taxon>Ecdysozoa</taxon>
        <taxon>Nematoda</taxon>
        <taxon>Chromadorea</taxon>
        <taxon>Rhabditida</taxon>
        <taxon>Rhabditina</taxon>
        <taxon>Rhabditomorpha</taxon>
        <taxon>Strongyloidea</taxon>
        <taxon>Trichostrongylidae</taxon>
        <taxon>Haemonchus</taxon>
    </lineage>
</organism>
<reference evidence="1 2" key="2">
    <citation type="submission" date="2018-11" db="EMBL/GenBank/DDBJ databases">
        <authorList>
            <consortium name="Pathogen Informatics"/>
        </authorList>
    </citation>
    <scope>NUCLEOTIDE SEQUENCE [LARGE SCALE GENOMIC DNA]</scope>
    <source>
        <strain evidence="1 2">MHpl1</strain>
    </source>
</reference>
<keyword evidence="2" id="KW-1185">Reference proteome</keyword>
<proteinExistence type="predicted"/>
<sequence length="144" mass="16416">MVEQLLAEATADRLIRPSFPYQPIEVKAAAPLRNGELLAEIFRELHKEQRLPPVITAEEKDTILAIVLLHVILDKIQVRLLNVVIHVSVLSRVFLALLTLALTLTRAVELILNYRRRLNKLKHSLSRCVIMNLPCNSLMPELML</sequence>
<reference evidence="3" key="1">
    <citation type="submission" date="2017-02" db="UniProtKB">
        <authorList>
            <consortium name="WormBaseParasite"/>
        </authorList>
    </citation>
    <scope>IDENTIFICATION</scope>
</reference>
<evidence type="ECO:0000313" key="2">
    <source>
        <dbReference type="Proteomes" id="UP000268014"/>
    </source>
</evidence>
<protein>
    <submittedName>
        <fullName evidence="1 3">Uncharacterized protein</fullName>
    </submittedName>
</protein>
<dbReference type="EMBL" id="UZAF01021450">
    <property type="protein sequence ID" value="VDO78260.1"/>
    <property type="molecule type" value="Genomic_DNA"/>
</dbReference>
<dbReference type="AlphaFoldDB" id="A0A0N4X5H9"/>
<evidence type="ECO:0000313" key="1">
    <source>
        <dbReference type="EMBL" id="VDO78260.1"/>
    </source>
</evidence>
<dbReference type="OrthoDB" id="5872378at2759"/>
<evidence type="ECO:0000313" key="3">
    <source>
        <dbReference type="WBParaSite" id="HPLM_0001962101-mRNA-1"/>
    </source>
</evidence>
<dbReference type="Proteomes" id="UP000268014">
    <property type="component" value="Unassembled WGS sequence"/>
</dbReference>
<accession>A0A0N4X5H9</accession>
<dbReference type="WBParaSite" id="HPLM_0001962101-mRNA-1">
    <property type="protein sequence ID" value="HPLM_0001962101-mRNA-1"/>
    <property type="gene ID" value="HPLM_0001962101"/>
</dbReference>
<name>A0A0N4X5H9_HAEPC</name>
<gene>
    <name evidence="1" type="ORF">HPLM_LOCUS19613</name>
</gene>